<keyword evidence="3" id="KW-1185">Reference proteome</keyword>
<accession>A0A6I0F7K2</accession>
<gene>
    <name evidence="2" type="ORF">F8154_11190</name>
</gene>
<dbReference type="GO" id="GO:0008289">
    <property type="term" value="F:lipid binding"/>
    <property type="evidence" value="ECO:0007669"/>
    <property type="project" value="UniProtKB-KW"/>
</dbReference>
<dbReference type="InterPro" id="IPR043168">
    <property type="entry name" value="DegV_C"/>
</dbReference>
<dbReference type="InterPro" id="IPR050270">
    <property type="entry name" value="DegV_domain_contain"/>
</dbReference>
<dbReference type="PANTHER" id="PTHR33434">
    <property type="entry name" value="DEGV DOMAIN-CONTAINING PROTEIN DR_1986-RELATED"/>
    <property type="match status" value="1"/>
</dbReference>
<dbReference type="OrthoDB" id="9780216at2"/>
<comment type="caution">
    <text evidence="2">The sequence shown here is derived from an EMBL/GenBank/DDBJ whole genome shotgun (WGS) entry which is preliminary data.</text>
</comment>
<dbReference type="RefSeq" id="WP_151861701.1">
    <property type="nucleotide sequence ID" value="NZ_WBZC01000044.1"/>
</dbReference>
<keyword evidence="1" id="KW-0446">Lipid-binding</keyword>
<evidence type="ECO:0000256" key="1">
    <source>
        <dbReference type="ARBA" id="ARBA00023121"/>
    </source>
</evidence>
<dbReference type="AlphaFoldDB" id="A0A6I0F7K2"/>
<dbReference type="Pfam" id="PF02645">
    <property type="entry name" value="DegV"/>
    <property type="match status" value="1"/>
</dbReference>
<dbReference type="Proteomes" id="UP000432715">
    <property type="component" value="Unassembled WGS sequence"/>
</dbReference>
<dbReference type="Gene3D" id="3.40.50.10170">
    <property type="match status" value="1"/>
</dbReference>
<evidence type="ECO:0000313" key="2">
    <source>
        <dbReference type="EMBL" id="KAB3532906.1"/>
    </source>
</evidence>
<dbReference type="NCBIfam" id="TIGR00762">
    <property type="entry name" value="DegV"/>
    <property type="match status" value="1"/>
</dbReference>
<organism evidence="2 3">
    <name type="scientific">Alkaliphilus pronyensis</name>
    <dbReference type="NCBI Taxonomy" id="1482732"/>
    <lineage>
        <taxon>Bacteria</taxon>
        <taxon>Bacillati</taxon>
        <taxon>Bacillota</taxon>
        <taxon>Clostridia</taxon>
        <taxon>Peptostreptococcales</taxon>
        <taxon>Natronincolaceae</taxon>
        <taxon>Alkaliphilus</taxon>
    </lineage>
</organism>
<dbReference type="PANTHER" id="PTHR33434:SF2">
    <property type="entry name" value="FATTY ACID-BINDING PROTEIN TM_1468"/>
    <property type="match status" value="1"/>
</dbReference>
<proteinExistence type="predicted"/>
<sequence>MANIKIITDSTCDLSSAIVKELNIAIVPLYVVFKDVSYRDGVDITAAELYSKVNKLKELPKTSAPSPKDFHEVFKPYIDNGDDILYIGLSSRLSSTIQNAKIAANEFPEGRIKIIDSFNLSTGIGLLVLMAADFVKEGLTLKEIFARIQESLPKVKTSFVINTLEYLHKGGRCSAIQSFVGGMLKIKPIVQVVDGRMILGHKTRGKIEKSLRSLIELTMKDKDRIDLKRIIITHSEADEEAKLLKKGLEEALSPKSIIITSAGCVISSHCGPKTVGIIYLTK</sequence>
<dbReference type="PROSITE" id="PS51482">
    <property type="entry name" value="DEGV"/>
    <property type="match status" value="1"/>
</dbReference>
<dbReference type="Gene3D" id="3.30.1180.10">
    <property type="match status" value="1"/>
</dbReference>
<name>A0A6I0F7K2_9FIRM</name>
<dbReference type="EMBL" id="WBZC01000044">
    <property type="protein sequence ID" value="KAB3532906.1"/>
    <property type="molecule type" value="Genomic_DNA"/>
</dbReference>
<reference evidence="2 3" key="1">
    <citation type="submission" date="2019-10" db="EMBL/GenBank/DDBJ databases">
        <title>Alkaliphilus serpentinus sp. nov. and Alkaliphilus pronyensis sp. nov., two novel anaerobic alkaliphilic species isolated from the serpentinized-hosted hydrothermal field of the Prony Bay (New Caledonia).</title>
        <authorList>
            <person name="Postec A."/>
        </authorList>
    </citation>
    <scope>NUCLEOTIDE SEQUENCE [LARGE SCALE GENOMIC DNA]</scope>
    <source>
        <strain evidence="2 3">LacV</strain>
    </source>
</reference>
<evidence type="ECO:0000313" key="3">
    <source>
        <dbReference type="Proteomes" id="UP000432715"/>
    </source>
</evidence>
<protein>
    <submittedName>
        <fullName evidence="2">DegV family protein</fullName>
    </submittedName>
</protein>
<dbReference type="InterPro" id="IPR003797">
    <property type="entry name" value="DegV"/>
</dbReference>
<dbReference type="SUPFAM" id="SSF82549">
    <property type="entry name" value="DAK1/DegV-like"/>
    <property type="match status" value="1"/>
</dbReference>